<keyword evidence="2" id="KW-0732">Signal</keyword>
<dbReference type="Gene3D" id="3.40.50.2300">
    <property type="match status" value="2"/>
</dbReference>
<dbReference type="PANTHER" id="PTHR30483:SF6">
    <property type="entry name" value="PERIPLASMIC BINDING PROTEIN OF ABC TRANSPORTER FOR NATURAL AMINO ACIDS"/>
    <property type="match status" value="1"/>
</dbReference>
<dbReference type="InterPro" id="IPR028082">
    <property type="entry name" value="Peripla_BP_I"/>
</dbReference>
<reference evidence="4" key="2">
    <citation type="submission" date="2022-01" db="EMBL/GenBank/DDBJ databases">
        <authorList>
            <person name="Zivanovic Y."/>
            <person name="Moreira D."/>
            <person name="Lopez-Garcia P."/>
        </authorList>
    </citation>
    <scope>NUCLEOTIDE SEQUENCE</scope>
    <source>
        <strain evidence="4">G9</strain>
    </source>
</reference>
<dbReference type="SUPFAM" id="SSF53822">
    <property type="entry name" value="Periplasmic binding protein-like I"/>
    <property type="match status" value="1"/>
</dbReference>
<dbReference type="RefSeq" id="WP_277867775.1">
    <property type="nucleotide sequence ID" value="NZ_JAKKUT010000005.1"/>
</dbReference>
<evidence type="ECO:0000313" key="5">
    <source>
        <dbReference type="Proteomes" id="UP001154265"/>
    </source>
</evidence>
<accession>A0ABT6F1W7</accession>
<gene>
    <name evidence="4" type="ORF">L3556_13060</name>
</gene>
<dbReference type="PROSITE" id="PS51257">
    <property type="entry name" value="PROKAR_LIPOPROTEIN"/>
    <property type="match status" value="1"/>
</dbReference>
<evidence type="ECO:0000259" key="3">
    <source>
        <dbReference type="Pfam" id="PF13458"/>
    </source>
</evidence>
<name>A0ABT6F1W7_9SYNE</name>
<sequence>MKIRRFTFLGLGLPVLLGAIALGLGACNSPPTDRATSDSIPLGVALAQSGNAALFGQEAVQGVQVAERWINEQGGIDGRSLRLALQDTGSDEAGAVNAFQTLINRDRVVGIVGPTLSQQAFSADPIADQAGVPVIAPSNTAAGIPQIGEFISRVSAPVAVVAPTALAAALKIKPDIQRVAVFFAQDDAFSRSESEIFQQSIRDLNLDLVTVQQTQTSDTDFQTQINNTLNLNPDLIVLSTLAADGGNLIRQLRELGYEGLILGGNGLNTMNVFPVCRRFCDGVLVAQAYSPAYEGAMNVAFRQAFEAQFQQTPSQFSAQAFTAVQVFAEALQVLARQEDLSALPLDELRQKLNQQLLMGRYETPLGELSFSPEGEIDQKQFYVGQIQMDEDGRTGRFTLLQSTD</sequence>
<dbReference type="Pfam" id="PF13458">
    <property type="entry name" value="Peripla_BP_6"/>
    <property type="match status" value="1"/>
</dbReference>
<protein>
    <submittedName>
        <fullName evidence="4">ABC transporter substrate-binding protein</fullName>
    </submittedName>
</protein>
<organism evidence="4 5">
    <name type="scientific">Candidatus Synechococcus calcipolaris G9</name>
    <dbReference type="NCBI Taxonomy" id="1497997"/>
    <lineage>
        <taxon>Bacteria</taxon>
        <taxon>Bacillati</taxon>
        <taxon>Cyanobacteriota</taxon>
        <taxon>Cyanophyceae</taxon>
        <taxon>Synechococcales</taxon>
        <taxon>Synechococcaceae</taxon>
        <taxon>Synechococcus</taxon>
    </lineage>
</organism>
<feature type="domain" description="Leucine-binding protein" evidence="3">
    <location>
        <begin position="40"/>
        <end position="387"/>
    </location>
</feature>
<comment type="similarity">
    <text evidence="1">Belongs to the leucine-binding protein family.</text>
</comment>
<dbReference type="CDD" id="cd06348">
    <property type="entry name" value="PBP1_ABC_HAAT-like"/>
    <property type="match status" value="1"/>
</dbReference>
<dbReference type="Proteomes" id="UP001154265">
    <property type="component" value="Unassembled WGS sequence"/>
</dbReference>
<reference evidence="4" key="1">
    <citation type="journal article" date="2022" name="Genome Biol. Evol.">
        <title>A New Gene Family Diagnostic for Intracellular Biomineralization of Amorphous Ca Carbonates by Cyanobacteria.</title>
        <authorList>
            <person name="Benzerara K."/>
            <person name="Duprat E."/>
            <person name="Bitard-Feildel T."/>
            <person name="Caumes G."/>
            <person name="Cassier-Chauvat C."/>
            <person name="Chauvat F."/>
            <person name="Dezi M."/>
            <person name="Diop S.I."/>
            <person name="Gaschignard G."/>
            <person name="Gorgen S."/>
            <person name="Gugger M."/>
            <person name="Lopez-Garcia P."/>
            <person name="Millet M."/>
            <person name="Skouri-Panet F."/>
            <person name="Moreira D."/>
            <person name="Callebaut I."/>
        </authorList>
    </citation>
    <scope>NUCLEOTIDE SEQUENCE</scope>
    <source>
        <strain evidence="4">G9</strain>
    </source>
</reference>
<evidence type="ECO:0000313" key="4">
    <source>
        <dbReference type="EMBL" id="MDG2991851.1"/>
    </source>
</evidence>
<dbReference type="PANTHER" id="PTHR30483">
    <property type="entry name" value="LEUCINE-SPECIFIC-BINDING PROTEIN"/>
    <property type="match status" value="1"/>
</dbReference>
<evidence type="ECO:0000256" key="1">
    <source>
        <dbReference type="ARBA" id="ARBA00010062"/>
    </source>
</evidence>
<proteinExistence type="inferred from homology"/>
<dbReference type="InterPro" id="IPR028081">
    <property type="entry name" value="Leu-bd"/>
</dbReference>
<comment type="caution">
    <text evidence="4">The sequence shown here is derived from an EMBL/GenBank/DDBJ whole genome shotgun (WGS) entry which is preliminary data.</text>
</comment>
<dbReference type="InterPro" id="IPR051010">
    <property type="entry name" value="BCAA_transport"/>
</dbReference>
<dbReference type="EMBL" id="JAKKUT010000005">
    <property type="protein sequence ID" value="MDG2991851.1"/>
    <property type="molecule type" value="Genomic_DNA"/>
</dbReference>
<evidence type="ECO:0000256" key="2">
    <source>
        <dbReference type="ARBA" id="ARBA00022729"/>
    </source>
</evidence>
<keyword evidence="5" id="KW-1185">Reference proteome</keyword>